<dbReference type="InterPro" id="IPR036322">
    <property type="entry name" value="WD40_repeat_dom_sf"/>
</dbReference>
<keyword evidence="2" id="KW-0677">Repeat</keyword>
<keyword evidence="1 3" id="KW-0853">WD repeat</keyword>
<feature type="non-terminal residue" evidence="4">
    <location>
        <position position="1"/>
    </location>
</feature>
<dbReference type="Gene3D" id="2.130.10.10">
    <property type="entry name" value="YVTN repeat-like/Quinoprotein amine dehydrogenase"/>
    <property type="match status" value="1"/>
</dbReference>
<dbReference type="InterPro" id="IPR015943">
    <property type="entry name" value="WD40/YVTN_repeat-like_dom_sf"/>
</dbReference>
<evidence type="ECO:0000313" key="5">
    <source>
        <dbReference type="Proteomes" id="UP000886523"/>
    </source>
</evidence>
<dbReference type="SMART" id="SM00320">
    <property type="entry name" value="WD40"/>
    <property type="match status" value="2"/>
</dbReference>
<evidence type="ECO:0000256" key="1">
    <source>
        <dbReference type="ARBA" id="ARBA00022574"/>
    </source>
</evidence>
<accession>A0A9P6AC50</accession>
<keyword evidence="5" id="KW-1185">Reference proteome</keyword>
<evidence type="ECO:0000313" key="4">
    <source>
        <dbReference type="EMBL" id="KAF9503089.1"/>
    </source>
</evidence>
<sequence length="90" mass="9366">ECCRVWEAQWPQSLSTLVGHSGGVKSVAFSPDGLLLASGSEEVTCSCGMQMLGGHIATLLGHSDAVTSVAFSPDGLQLASGSWMRPCALW</sequence>
<dbReference type="OrthoDB" id="2615105at2759"/>
<dbReference type="AlphaFoldDB" id="A0A9P6AC50"/>
<dbReference type="PANTHER" id="PTHR22847:SF637">
    <property type="entry name" value="WD REPEAT DOMAIN 5B"/>
    <property type="match status" value="1"/>
</dbReference>
<gene>
    <name evidence="4" type="ORF">BS47DRAFT_1244653</name>
</gene>
<comment type="caution">
    <text evidence="4">The sequence shown here is derived from an EMBL/GenBank/DDBJ whole genome shotgun (WGS) entry which is preliminary data.</text>
</comment>
<dbReference type="GO" id="GO:1990234">
    <property type="term" value="C:transferase complex"/>
    <property type="evidence" value="ECO:0007669"/>
    <property type="project" value="UniProtKB-ARBA"/>
</dbReference>
<dbReference type="InterPro" id="IPR001680">
    <property type="entry name" value="WD40_rpt"/>
</dbReference>
<feature type="repeat" description="WD" evidence="3">
    <location>
        <begin position="59"/>
        <end position="90"/>
    </location>
</feature>
<protein>
    <submittedName>
        <fullName evidence="4">Uncharacterized protein</fullName>
    </submittedName>
</protein>
<dbReference type="Proteomes" id="UP000886523">
    <property type="component" value="Unassembled WGS sequence"/>
</dbReference>
<dbReference type="EMBL" id="MU129448">
    <property type="protein sequence ID" value="KAF9503089.1"/>
    <property type="molecule type" value="Genomic_DNA"/>
</dbReference>
<dbReference type="PANTHER" id="PTHR22847">
    <property type="entry name" value="WD40 REPEAT PROTEIN"/>
    <property type="match status" value="1"/>
</dbReference>
<feature type="non-terminal residue" evidence="4">
    <location>
        <position position="90"/>
    </location>
</feature>
<dbReference type="PROSITE" id="PS50294">
    <property type="entry name" value="WD_REPEATS_REGION"/>
    <property type="match status" value="1"/>
</dbReference>
<evidence type="ECO:0000256" key="2">
    <source>
        <dbReference type="ARBA" id="ARBA00022737"/>
    </source>
</evidence>
<reference evidence="4" key="1">
    <citation type="journal article" date="2020" name="Nat. Commun.">
        <title>Large-scale genome sequencing of mycorrhizal fungi provides insights into the early evolution of symbiotic traits.</title>
        <authorList>
            <person name="Miyauchi S."/>
            <person name="Kiss E."/>
            <person name="Kuo A."/>
            <person name="Drula E."/>
            <person name="Kohler A."/>
            <person name="Sanchez-Garcia M."/>
            <person name="Morin E."/>
            <person name="Andreopoulos B."/>
            <person name="Barry K.W."/>
            <person name="Bonito G."/>
            <person name="Buee M."/>
            <person name="Carver A."/>
            <person name="Chen C."/>
            <person name="Cichocki N."/>
            <person name="Clum A."/>
            <person name="Culley D."/>
            <person name="Crous P.W."/>
            <person name="Fauchery L."/>
            <person name="Girlanda M."/>
            <person name="Hayes R.D."/>
            <person name="Keri Z."/>
            <person name="LaButti K."/>
            <person name="Lipzen A."/>
            <person name="Lombard V."/>
            <person name="Magnuson J."/>
            <person name="Maillard F."/>
            <person name="Murat C."/>
            <person name="Nolan M."/>
            <person name="Ohm R.A."/>
            <person name="Pangilinan J."/>
            <person name="Pereira M.F."/>
            <person name="Perotto S."/>
            <person name="Peter M."/>
            <person name="Pfister S."/>
            <person name="Riley R."/>
            <person name="Sitrit Y."/>
            <person name="Stielow J.B."/>
            <person name="Szollosi G."/>
            <person name="Zifcakova L."/>
            <person name="Stursova M."/>
            <person name="Spatafora J.W."/>
            <person name="Tedersoo L."/>
            <person name="Vaario L.M."/>
            <person name="Yamada A."/>
            <person name="Yan M."/>
            <person name="Wang P."/>
            <person name="Xu J."/>
            <person name="Bruns T."/>
            <person name="Baldrian P."/>
            <person name="Vilgalys R."/>
            <person name="Dunand C."/>
            <person name="Henrissat B."/>
            <person name="Grigoriev I.V."/>
            <person name="Hibbett D."/>
            <person name="Nagy L.G."/>
            <person name="Martin F.M."/>
        </authorList>
    </citation>
    <scope>NUCLEOTIDE SEQUENCE</scope>
    <source>
        <strain evidence="4">UP504</strain>
    </source>
</reference>
<organism evidence="4 5">
    <name type="scientific">Hydnum rufescens UP504</name>
    <dbReference type="NCBI Taxonomy" id="1448309"/>
    <lineage>
        <taxon>Eukaryota</taxon>
        <taxon>Fungi</taxon>
        <taxon>Dikarya</taxon>
        <taxon>Basidiomycota</taxon>
        <taxon>Agaricomycotina</taxon>
        <taxon>Agaricomycetes</taxon>
        <taxon>Cantharellales</taxon>
        <taxon>Hydnaceae</taxon>
        <taxon>Hydnum</taxon>
    </lineage>
</organism>
<proteinExistence type="predicted"/>
<feature type="repeat" description="WD" evidence="3">
    <location>
        <begin position="17"/>
        <end position="42"/>
    </location>
</feature>
<name>A0A9P6AC50_9AGAM</name>
<dbReference type="SUPFAM" id="SSF50978">
    <property type="entry name" value="WD40 repeat-like"/>
    <property type="match status" value="1"/>
</dbReference>
<dbReference type="Pfam" id="PF00400">
    <property type="entry name" value="WD40"/>
    <property type="match status" value="2"/>
</dbReference>
<dbReference type="PROSITE" id="PS50082">
    <property type="entry name" value="WD_REPEATS_2"/>
    <property type="match status" value="2"/>
</dbReference>
<evidence type="ECO:0000256" key="3">
    <source>
        <dbReference type="PROSITE-ProRule" id="PRU00221"/>
    </source>
</evidence>